<evidence type="ECO:0000256" key="3">
    <source>
        <dbReference type="ARBA" id="ARBA00022578"/>
    </source>
</evidence>
<dbReference type="EMBL" id="JAPHEG010000001">
    <property type="protein sequence ID" value="MDF2952903.1"/>
    <property type="molecule type" value="Genomic_DNA"/>
</dbReference>
<dbReference type="GO" id="GO:0004803">
    <property type="term" value="F:transposase activity"/>
    <property type="evidence" value="ECO:0007669"/>
    <property type="project" value="InterPro"/>
</dbReference>
<evidence type="ECO:0000256" key="2">
    <source>
        <dbReference type="ARBA" id="ARBA00010961"/>
    </source>
</evidence>
<comment type="similarity">
    <text evidence="2">Belongs to the transposase mutator family.</text>
</comment>
<evidence type="ECO:0000313" key="6">
    <source>
        <dbReference type="EMBL" id="MDF2952903.1"/>
    </source>
</evidence>
<keyword evidence="5" id="KW-0233">DNA recombination</keyword>
<dbReference type="GO" id="GO:0006313">
    <property type="term" value="P:DNA transposition"/>
    <property type="evidence" value="ECO:0007669"/>
    <property type="project" value="InterPro"/>
</dbReference>
<organism evidence="6 7">
    <name type="scientific">Candidatus Thermodesulfobacterium syntrophicum</name>
    <dbReference type="NCBI Taxonomy" id="3060442"/>
    <lineage>
        <taxon>Bacteria</taxon>
        <taxon>Pseudomonadati</taxon>
        <taxon>Thermodesulfobacteriota</taxon>
        <taxon>Thermodesulfobacteria</taxon>
        <taxon>Thermodesulfobacteriales</taxon>
        <taxon>Thermodesulfobacteriaceae</taxon>
        <taxon>Thermodesulfobacterium</taxon>
    </lineage>
</organism>
<proteinExistence type="inferred from homology"/>
<sequence length="95" mass="11116">MIAEREVFLKGNGGIKNGFYTKNFNTLLGKLEDLKIPRDREGNFKTKLIESYKRRNISLDELIFGIFARGMSARAIAQTFEIIFELKFLKFHLRK</sequence>
<reference evidence="6" key="1">
    <citation type="submission" date="2022-11" db="EMBL/GenBank/DDBJ databases">
        <title>Candidatus Alkanophaga archaea from heated hydrothermal vent sediment oxidize petroleum alkanes.</title>
        <authorList>
            <person name="Zehnle H."/>
            <person name="Laso-Perez R."/>
            <person name="Lipp J."/>
            <person name="Teske A."/>
            <person name="Wegener G."/>
        </authorList>
    </citation>
    <scope>NUCLEOTIDE SEQUENCE</scope>
    <source>
        <strain evidence="6">MCA70</strain>
    </source>
</reference>
<gene>
    <name evidence="6" type="ORF">OD816_000148</name>
</gene>
<keyword evidence="4" id="KW-0238">DNA-binding</keyword>
<evidence type="ECO:0000256" key="4">
    <source>
        <dbReference type="ARBA" id="ARBA00023125"/>
    </source>
</evidence>
<accession>A0AAE3TFF6</accession>
<dbReference type="Proteomes" id="UP001144110">
    <property type="component" value="Unassembled WGS sequence"/>
</dbReference>
<evidence type="ECO:0000256" key="1">
    <source>
        <dbReference type="ARBA" id="ARBA00002190"/>
    </source>
</evidence>
<evidence type="ECO:0000256" key="5">
    <source>
        <dbReference type="ARBA" id="ARBA00023172"/>
    </source>
</evidence>
<dbReference type="Pfam" id="PF00872">
    <property type="entry name" value="Transposase_mut"/>
    <property type="match status" value="1"/>
</dbReference>
<dbReference type="GO" id="GO:0003677">
    <property type="term" value="F:DNA binding"/>
    <property type="evidence" value="ECO:0007669"/>
    <property type="project" value="UniProtKB-KW"/>
</dbReference>
<dbReference type="InterPro" id="IPR001207">
    <property type="entry name" value="Transposase_mutator"/>
</dbReference>
<comment type="function">
    <text evidence="1">Required for the transposition of the insertion element.</text>
</comment>
<keyword evidence="3" id="KW-0815">Transposition</keyword>
<comment type="caution">
    <text evidence="6">The sequence shown here is derived from an EMBL/GenBank/DDBJ whole genome shotgun (WGS) entry which is preliminary data.</text>
</comment>
<protein>
    <submittedName>
        <fullName evidence="6">Transposase</fullName>
    </submittedName>
</protein>
<dbReference type="AlphaFoldDB" id="A0AAE3TFF6"/>
<name>A0AAE3TFF6_9BACT</name>
<evidence type="ECO:0000313" key="7">
    <source>
        <dbReference type="Proteomes" id="UP001144110"/>
    </source>
</evidence>